<organism evidence="3 4">
    <name type="scientific">Jimgerdemannia flammicorona</name>
    <dbReference type="NCBI Taxonomy" id="994334"/>
    <lineage>
        <taxon>Eukaryota</taxon>
        <taxon>Fungi</taxon>
        <taxon>Fungi incertae sedis</taxon>
        <taxon>Mucoromycota</taxon>
        <taxon>Mucoromycotina</taxon>
        <taxon>Endogonomycetes</taxon>
        <taxon>Endogonales</taxon>
        <taxon>Endogonaceae</taxon>
        <taxon>Jimgerdemannia</taxon>
    </lineage>
</organism>
<evidence type="ECO:0000313" key="4">
    <source>
        <dbReference type="Proteomes" id="UP000274822"/>
    </source>
</evidence>
<reference evidence="3 4" key="1">
    <citation type="journal article" date="2018" name="New Phytol.">
        <title>Phylogenomics of Endogonaceae and evolution of mycorrhizas within Mucoromycota.</title>
        <authorList>
            <person name="Chang Y."/>
            <person name="Desiro A."/>
            <person name="Na H."/>
            <person name="Sandor L."/>
            <person name="Lipzen A."/>
            <person name="Clum A."/>
            <person name="Barry K."/>
            <person name="Grigoriev I.V."/>
            <person name="Martin F.M."/>
            <person name="Stajich J.E."/>
            <person name="Smith M.E."/>
            <person name="Bonito G."/>
            <person name="Spatafora J.W."/>
        </authorList>
    </citation>
    <scope>NUCLEOTIDE SEQUENCE [LARGE SCALE GENOMIC DNA]</scope>
    <source>
        <strain evidence="3 4">AD002</strain>
    </source>
</reference>
<feature type="domain" description="Dienelactone hydrolase" evidence="2">
    <location>
        <begin position="90"/>
        <end position="185"/>
    </location>
</feature>
<sequence length="283" mass="30771">MQSTASVIPLHPKINKPMNKRNFHGFLIVVQEWYGSVCLSYIYETLTDGGVGRFTWEHESVAVGMGKGFLETNENGRTRQLQPQAFNKSIAMATRYSKEGFLVISPDLYCGKKTEDEANHLFEGMDFHNANAVITASAKLLKSKGVKNVGIVGFCMGGAITLTAAINDPEIAVGAPFYGTYAPEQSPVAPPLNLPQRALPRHPAGAHRRSHQAQGPATGAFRPAGRGGPGECGEARGRVRKERGQVRVPLHAFMNSTPSLREVHKDAAVLAFGRTVEFFRANL</sequence>
<dbReference type="Gene3D" id="3.40.50.1820">
    <property type="entry name" value="alpha/beta hydrolase"/>
    <property type="match status" value="1"/>
</dbReference>
<dbReference type="PANTHER" id="PTHR46623">
    <property type="entry name" value="CARBOXYMETHYLENEBUTENOLIDASE-RELATED"/>
    <property type="match status" value="1"/>
</dbReference>
<dbReference type="PANTHER" id="PTHR46623:SF6">
    <property type="entry name" value="ALPHA_BETA-HYDROLASES SUPERFAMILY PROTEIN"/>
    <property type="match status" value="1"/>
</dbReference>
<dbReference type="InterPro" id="IPR051049">
    <property type="entry name" value="Dienelactone_hydrolase-like"/>
</dbReference>
<gene>
    <name evidence="3" type="ORF">BC938DRAFT_480945</name>
</gene>
<evidence type="ECO:0000256" key="1">
    <source>
        <dbReference type="SAM" id="MobiDB-lite"/>
    </source>
</evidence>
<accession>A0A433QI18</accession>
<evidence type="ECO:0000313" key="3">
    <source>
        <dbReference type="EMBL" id="RUS29191.1"/>
    </source>
</evidence>
<dbReference type="SUPFAM" id="SSF53474">
    <property type="entry name" value="alpha/beta-Hydrolases"/>
    <property type="match status" value="1"/>
</dbReference>
<feature type="region of interest" description="Disordered" evidence="1">
    <location>
        <begin position="201"/>
        <end position="236"/>
    </location>
</feature>
<dbReference type="Pfam" id="PF01738">
    <property type="entry name" value="DLH"/>
    <property type="match status" value="1"/>
</dbReference>
<proteinExistence type="predicted"/>
<dbReference type="EMBL" id="RBNJ01005481">
    <property type="protein sequence ID" value="RUS29191.1"/>
    <property type="molecule type" value="Genomic_DNA"/>
</dbReference>
<comment type="caution">
    <text evidence="3">The sequence shown here is derived from an EMBL/GenBank/DDBJ whole genome shotgun (WGS) entry which is preliminary data.</text>
</comment>
<dbReference type="GO" id="GO:0016787">
    <property type="term" value="F:hydrolase activity"/>
    <property type="evidence" value="ECO:0007669"/>
    <property type="project" value="InterPro"/>
</dbReference>
<dbReference type="Proteomes" id="UP000274822">
    <property type="component" value="Unassembled WGS sequence"/>
</dbReference>
<name>A0A433QI18_9FUNG</name>
<dbReference type="AlphaFoldDB" id="A0A433QI18"/>
<feature type="compositionally biased region" description="Low complexity" evidence="1">
    <location>
        <begin position="215"/>
        <end position="224"/>
    </location>
</feature>
<evidence type="ECO:0000259" key="2">
    <source>
        <dbReference type="Pfam" id="PF01738"/>
    </source>
</evidence>
<keyword evidence="4" id="KW-1185">Reference proteome</keyword>
<dbReference type="InterPro" id="IPR029058">
    <property type="entry name" value="AB_hydrolase_fold"/>
</dbReference>
<protein>
    <recommendedName>
        <fullName evidence="2">Dienelactone hydrolase domain-containing protein</fullName>
    </recommendedName>
</protein>
<dbReference type="InterPro" id="IPR002925">
    <property type="entry name" value="Dienelactn_hydro"/>
</dbReference>